<dbReference type="InterPro" id="IPR003795">
    <property type="entry name" value="DUF192"/>
</dbReference>
<dbReference type="RefSeq" id="WP_089729868.1">
    <property type="nucleotide sequence ID" value="NZ_FNGI01000009.1"/>
</dbReference>
<dbReference type="Pfam" id="PF02643">
    <property type="entry name" value="DUF192"/>
    <property type="match status" value="1"/>
</dbReference>
<dbReference type="EMBL" id="FNGI01000009">
    <property type="protein sequence ID" value="SDL94057.1"/>
    <property type="molecule type" value="Genomic_DNA"/>
</dbReference>
<dbReference type="Gene3D" id="2.60.120.1140">
    <property type="entry name" value="Protein of unknown function DUF192"/>
    <property type="match status" value="1"/>
</dbReference>
<dbReference type="OrthoDB" id="5526466at2"/>
<evidence type="ECO:0000313" key="2">
    <source>
        <dbReference type="Proteomes" id="UP000198654"/>
    </source>
</evidence>
<dbReference type="PANTHER" id="PTHR37953">
    <property type="entry name" value="UPF0127 PROTEIN MJ1496"/>
    <property type="match status" value="1"/>
</dbReference>
<dbReference type="AlphaFoldDB" id="A0A1G9P749"/>
<accession>A0A1G9P749</accession>
<sequence>MHRGNTRRAWRRPLLAGVIGVGGLIGMAWALERTTVAVIGAETTHWLQVEIADDAGERAYGLMERDSLPADAGMLFVYQREQSPQASFWMYQTRIPLDIAFLGGDGEIRAIRTMPPCTSEDAAECPSYPAGVPYRVALEVNADYFAEHDIDVGDCITLPGARGTCSR</sequence>
<evidence type="ECO:0000313" key="1">
    <source>
        <dbReference type="EMBL" id="SDL94057.1"/>
    </source>
</evidence>
<organism evidence="1 2">
    <name type="scientific">Modicisalibacter muralis</name>
    <dbReference type="NCBI Taxonomy" id="119000"/>
    <lineage>
        <taxon>Bacteria</taxon>
        <taxon>Pseudomonadati</taxon>
        <taxon>Pseudomonadota</taxon>
        <taxon>Gammaproteobacteria</taxon>
        <taxon>Oceanospirillales</taxon>
        <taxon>Halomonadaceae</taxon>
        <taxon>Modicisalibacter</taxon>
    </lineage>
</organism>
<keyword evidence="2" id="KW-1185">Reference proteome</keyword>
<gene>
    <name evidence="1" type="ORF">SAMN05661010_02925</name>
</gene>
<dbReference type="PANTHER" id="PTHR37953:SF1">
    <property type="entry name" value="UPF0127 PROTEIN MJ1496"/>
    <property type="match status" value="1"/>
</dbReference>
<dbReference type="Proteomes" id="UP000198654">
    <property type="component" value="Unassembled WGS sequence"/>
</dbReference>
<proteinExistence type="predicted"/>
<evidence type="ECO:0008006" key="3">
    <source>
        <dbReference type="Google" id="ProtNLM"/>
    </source>
</evidence>
<reference evidence="1 2" key="1">
    <citation type="submission" date="2016-10" db="EMBL/GenBank/DDBJ databases">
        <authorList>
            <person name="de Groot N.N."/>
        </authorList>
    </citation>
    <scope>NUCLEOTIDE SEQUENCE [LARGE SCALE GENOMIC DNA]</scope>
    <source>
        <strain evidence="1 2">DSM 14789</strain>
    </source>
</reference>
<protein>
    <recommendedName>
        <fullName evidence="3">DUF192 domain-containing protein</fullName>
    </recommendedName>
</protein>
<dbReference type="STRING" id="119000.SAMN05661010_02925"/>
<name>A0A1G9P749_9GAMM</name>
<dbReference type="InterPro" id="IPR038695">
    <property type="entry name" value="Saro_0823-like_sf"/>
</dbReference>